<keyword evidence="5" id="KW-0346">Stress response</keyword>
<dbReference type="InterPro" id="IPR037196">
    <property type="entry name" value="HSP90_C"/>
</dbReference>
<dbReference type="GO" id="GO:0005737">
    <property type="term" value="C:cytoplasm"/>
    <property type="evidence" value="ECO:0007669"/>
    <property type="project" value="UniProtKB-SubCell"/>
</dbReference>
<evidence type="ECO:0000256" key="2">
    <source>
        <dbReference type="ARBA" id="ARBA00022741"/>
    </source>
</evidence>
<dbReference type="Pfam" id="PF13589">
    <property type="entry name" value="HATPase_c_3"/>
    <property type="match status" value="1"/>
</dbReference>
<dbReference type="AlphaFoldDB" id="A0A136Q8U4"/>
<evidence type="ECO:0000313" key="7">
    <source>
        <dbReference type="EMBL" id="KXK67095.1"/>
    </source>
</evidence>
<dbReference type="Gene3D" id="1.20.120.790">
    <property type="entry name" value="Heat shock protein 90, C-terminal domain"/>
    <property type="match status" value="1"/>
</dbReference>
<evidence type="ECO:0000313" key="8">
    <source>
        <dbReference type="Proteomes" id="UP000070366"/>
    </source>
</evidence>
<reference evidence="7 8" key="1">
    <citation type="submission" date="2016-02" db="EMBL/GenBank/DDBJ databases">
        <authorList>
            <person name="Wen L."/>
            <person name="He K."/>
            <person name="Yang H."/>
        </authorList>
    </citation>
    <scope>NUCLEOTIDE SEQUENCE [LARGE SCALE GENOMIC DNA]</scope>
    <source>
        <strain evidence="7 8">DSM 22607</strain>
    </source>
</reference>
<comment type="subcellular location">
    <subcellularLocation>
        <location evidence="5">Cytoplasm</location>
    </subcellularLocation>
</comment>
<dbReference type="Gene3D" id="3.40.50.11260">
    <property type="match status" value="1"/>
</dbReference>
<dbReference type="PRINTS" id="PR00775">
    <property type="entry name" value="HEATSHOCK90"/>
</dbReference>
<dbReference type="PATRIC" id="fig|626937.4.peg.20"/>
<feature type="region of interest" description="C" evidence="5">
    <location>
        <begin position="560"/>
        <end position="632"/>
    </location>
</feature>
<feature type="binding site" evidence="6">
    <location>
        <position position="82"/>
    </location>
    <ligand>
        <name>ATP</name>
        <dbReference type="ChEBI" id="CHEBI:30616"/>
    </ligand>
</feature>
<comment type="function">
    <text evidence="5">Molecular chaperone. Has ATPase activity.</text>
</comment>
<dbReference type="InterPro" id="IPR019805">
    <property type="entry name" value="Heat_shock_protein_90_CS"/>
</dbReference>
<evidence type="ECO:0000256" key="4">
    <source>
        <dbReference type="ARBA" id="ARBA00023186"/>
    </source>
</evidence>
<dbReference type="OrthoDB" id="9802640at2"/>
<dbReference type="Gene3D" id="3.30.230.80">
    <property type="match status" value="1"/>
</dbReference>
<dbReference type="EMBL" id="LSZW01000002">
    <property type="protein sequence ID" value="KXK67095.1"/>
    <property type="molecule type" value="Genomic_DNA"/>
</dbReference>
<sequence length="632" mass="72386">MAKKQFKAESKRLLDLMINSIYTHKEIFLRELISNASDAIDKLLYLSLTDSGTGLSRSDFYIRIEPDREKRMLKISDNGIGMNKEDMESNLGVIARSGSLQFRDEMEKGEEQEDIDIIGQFGVGFYSAFMVSDKITVISRKYGEEGGWKWQSSGADGYTIAPCEKETQGTEIVMEIKPDTDGEDYSRFLNENSLAALVKKYSDYIRYPVQMEMEHSRNKNAGQADAEPEWETYREVDTLNSMVPIWQRNKNEVTEEDLNRFYKEKFFDFEDPLKTIRVDAEGLISYKALLFVPAKASYDYYTKEYKKGLQLYSSGVLIMDRCEELVPEHFRFVRGVVDSPDISLNISREMLQQTRHLTAIASNIEKKIQGELEKMMGSDREAYEKFWQAFGLQLKYGVMAEFGAHKDKLKDLLLFHSSAGEKLTSLAEYAGRMKEDQKAIYYATGENIQMIASLPQTEYIREKGYEILYFTDEADEFVAQALMAYDGKPIQSIASADADLKTDEEKKEIEKQAEENKDLLGFAADVLKGRIKEARISGKLRSQPVCLTAEGPLSFEMEKYLKQIQPENEMKAERVLEFNAEHPVFGKLKELQKTDPERAETYVKILYHQAELMAGLPVEDPSAYCEMVAGLM</sequence>
<keyword evidence="5" id="KW-0963">Cytoplasm</keyword>
<dbReference type="SUPFAM" id="SSF110942">
    <property type="entry name" value="HSP90 C-terminal domain"/>
    <property type="match status" value="1"/>
</dbReference>
<dbReference type="SUPFAM" id="SSF54211">
    <property type="entry name" value="Ribosomal protein S5 domain 2-like"/>
    <property type="match status" value="1"/>
</dbReference>
<feature type="region of interest" description="A; substrate-binding" evidence="5">
    <location>
        <begin position="1"/>
        <end position="348"/>
    </location>
</feature>
<dbReference type="GO" id="GO:0016887">
    <property type="term" value="F:ATP hydrolysis activity"/>
    <property type="evidence" value="ECO:0007669"/>
    <property type="project" value="InterPro"/>
</dbReference>
<dbReference type="Pfam" id="PF00183">
    <property type="entry name" value="HSP90"/>
    <property type="match status" value="1"/>
</dbReference>
<dbReference type="KEGG" id="cmiu:B1H56_13375"/>
<dbReference type="SUPFAM" id="SSF55874">
    <property type="entry name" value="ATPase domain of HSP90 chaperone/DNA topoisomerase II/histidine kinase"/>
    <property type="match status" value="1"/>
</dbReference>
<feature type="binding site" evidence="6">
    <location>
        <position position="35"/>
    </location>
    <ligand>
        <name>ATP</name>
        <dbReference type="ChEBI" id="CHEBI:30616"/>
    </ligand>
</feature>
<evidence type="ECO:0000256" key="5">
    <source>
        <dbReference type="HAMAP-Rule" id="MF_00505"/>
    </source>
</evidence>
<organism evidence="7 8">
    <name type="scientific">Christensenella minuta</name>
    <dbReference type="NCBI Taxonomy" id="626937"/>
    <lineage>
        <taxon>Bacteria</taxon>
        <taxon>Bacillati</taxon>
        <taxon>Bacillota</taxon>
        <taxon>Clostridia</taxon>
        <taxon>Christensenellales</taxon>
        <taxon>Christensenellaceae</taxon>
        <taxon>Christensenella</taxon>
    </lineage>
</organism>
<dbReference type="PIRSF" id="PIRSF002583">
    <property type="entry name" value="Hsp90"/>
    <property type="match status" value="1"/>
</dbReference>
<dbReference type="GO" id="GO:0140662">
    <property type="term" value="F:ATP-dependent protein folding chaperone"/>
    <property type="evidence" value="ECO:0007669"/>
    <property type="project" value="InterPro"/>
</dbReference>
<accession>A0A136Q8U4</accession>
<gene>
    <name evidence="5" type="primary">htpG</name>
    <name evidence="7" type="ORF">HMPREF3293_00019</name>
</gene>
<feature type="binding site" evidence="6">
    <location>
        <begin position="120"/>
        <end position="125"/>
    </location>
    <ligand>
        <name>ATP</name>
        <dbReference type="ChEBI" id="CHEBI:30616"/>
    </ligand>
</feature>
<dbReference type="GO" id="GO:0005524">
    <property type="term" value="F:ATP binding"/>
    <property type="evidence" value="ECO:0007669"/>
    <property type="project" value="UniProtKB-UniRule"/>
</dbReference>
<dbReference type="Gene3D" id="3.30.565.10">
    <property type="entry name" value="Histidine kinase-like ATPase, C-terminal domain"/>
    <property type="match status" value="1"/>
</dbReference>
<dbReference type="CDD" id="cd16927">
    <property type="entry name" value="HATPase_Hsp90-like"/>
    <property type="match status" value="1"/>
</dbReference>
<feature type="binding site" evidence="6">
    <location>
        <begin position="97"/>
        <end position="98"/>
    </location>
    <ligand>
        <name>ATP</name>
        <dbReference type="ChEBI" id="CHEBI:30616"/>
    </ligand>
</feature>
<proteinExistence type="inferred from homology"/>
<evidence type="ECO:0000256" key="3">
    <source>
        <dbReference type="ARBA" id="ARBA00022840"/>
    </source>
</evidence>
<keyword evidence="8" id="KW-1185">Reference proteome</keyword>
<feature type="binding site" evidence="6">
    <location>
        <position position="348"/>
    </location>
    <ligand>
        <name>ATP</name>
        <dbReference type="ChEBI" id="CHEBI:30616"/>
    </ligand>
</feature>
<comment type="caution">
    <text evidence="7">The sequence shown here is derived from an EMBL/GenBank/DDBJ whole genome shotgun (WGS) entry which is preliminary data.</text>
</comment>
<comment type="caution">
    <text evidence="5">Lacks conserved residue(s) required for the propagation of feature annotation.</text>
</comment>
<keyword evidence="3 5" id="KW-0067">ATP-binding</keyword>
<dbReference type="NCBIfam" id="NF003555">
    <property type="entry name" value="PRK05218.1"/>
    <property type="match status" value="1"/>
</dbReference>
<dbReference type="HAMAP" id="MF_00505">
    <property type="entry name" value="HSP90"/>
    <property type="match status" value="1"/>
</dbReference>
<feature type="binding site" evidence="6">
    <location>
        <position position="90"/>
    </location>
    <ligand>
        <name>ATP</name>
        <dbReference type="ChEBI" id="CHEBI:30616"/>
    </ligand>
</feature>
<dbReference type="Proteomes" id="UP000070366">
    <property type="component" value="Unassembled WGS sequence"/>
</dbReference>
<evidence type="ECO:0000256" key="1">
    <source>
        <dbReference type="ARBA" id="ARBA00008239"/>
    </source>
</evidence>
<dbReference type="PROSITE" id="PS00298">
    <property type="entry name" value="HSP90"/>
    <property type="match status" value="1"/>
</dbReference>
<dbReference type="GO" id="GO:0051082">
    <property type="term" value="F:unfolded protein binding"/>
    <property type="evidence" value="ECO:0007669"/>
    <property type="project" value="UniProtKB-UniRule"/>
</dbReference>
<dbReference type="InterPro" id="IPR001404">
    <property type="entry name" value="Hsp90_fam"/>
</dbReference>
<feature type="binding site" evidence="6">
    <location>
        <position position="77"/>
    </location>
    <ligand>
        <name>ATP</name>
        <dbReference type="ChEBI" id="CHEBI:30616"/>
    </ligand>
</feature>
<dbReference type="InterPro" id="IPR020568">
    <property type="entry name" value="Ribosomal_Su5_D2-typ_SF"/>
</dbReference>
<dbReference type="STRING" id="626937.HMPREF3293_00019"/>
<feature type="binding site" evidence="6">
    <location>
        <position position="31"/>
    </location>
    <ligand>
        <name>ATP</name>
        <dbReference type="ChEBI" id="CHEBI:30616"/>
    </ligand>
</feature>
<dbReference type="RefSeq" id="WP_066523355.1">
    <property type="nucleotide sequence ID" value="NZ_CABMOF010000016.1"/>
</dbReference>
<dbReference type="PANTHER" id="PTHR11528">
    <property type="entry name" value="HEAT SHOCK PROTEIN 90 FAMILY MEMBER"/>
    <property type="match status" value="1"/>
</dbReference>
<dbReference type="InterPro" id="IPR036890">
    <property type="entry name" value="HATPase_C_sf"/>
</dbReference>
<dbReference type="InterPro" id="IPR020575">
    <property type="entry name" value="Hsp90_N"/>
</dbReference>
<comment type="similarity">
    <text evidence="1 5">Belongs to the heat shock protein 90 family.</text>
</comment>
<name>A0A136Q8U4_9FIRM</name>
<keyword evidence="4 5" id="KW-0143">Chaperone</keyword>
<protein>
    <recommendedName>
        <fullName evidence="5">Chaperone protein HtpG</fullName>
    </recommendedName>
    <alternativeName>
        <fullName evidence="5">Heat shock protein HtpG</fullName>
    </alternativeName>
    <alternativeName>
        <fullName evidence="5">High temperature protein G</fullName>
    </alternativeName>
</protein>
<comment type="subunit">
    <text evidence="5">Homodimer.</text>
</comment>
<feature type="binding site" evidence="6">
    <location>
        <position position="170"/>
    </location>
    <ligand>
        <name>ATP</name>
        <dbReference type="ChEBI" id="CHEBI:30616"/>
    </ligand>
</feature>
<keyword evidence="2 5" id="KW-0547">Nucleotide-binding</keyword>
<evidence type="ECO:0000256" key="6">
    <source>
        <dbReference type="PIRSR" id="PIRSR002583-1"/>
    </source>
</evidence>